<evidence type="ECO:0000313" key="2">
    <source>
        <dbReference type="Proteomes" id="UP000253034"/>
    </source>
</evidence>
<gene>
    <name evidence="1" type="ORF">DFR58_10488</name>
</gene>
<sequence length="100" mass="11729">MSKITNKFSSLDELVRHFSIFRMESAIEKRLRRDKHYTELEQKSIQLKQALSNALTSEQKALLEDYSCLTAEMQVTRERFIYKRGLADAFRIRDIILGAS</sequence>
<comment type="caution">
    <text evidence="1">The sequence shown here is derived from an EMBL/GenBank/DDBJ whole genome shotgun (WGS) entry which is preliminary data.</text>
</comment>
<dbReference type="Proteomes" id="UP000253034">
    <property type="component" value="Unassembled WGS sequence"/>
</dbReference>
<reference evidence="1 2" key="1">
    <citation type="submission" date="2018-07" db="EMBL/GenBank/DDBJ databases">
        <title>Genomic Encyclopedia of Type Strains, Phase IV (KMG-IV): sequencing the most valuable type-strain genomes for metagenomic binning, comparative biology and taxonomic classification.</title>
        <authorList>
            <person name="Goeker M."/>
        </authorList>
    </citation>
    <scope>NUCLEOTIDE SEQUENCE [LARGE SCALE GENOMIC DNA]</scope>
    <source>
        <strain evidence="1 2">DSM 27016</strain>
    </source>
</reference>
<proteinExistence type="predicted"/>
<dbReference type="AlphaFoldDB" id="A0A369BBB3"/>
<name>A0A369BBB3_9FIRM</name>
<accession>A0A369BBB3</accession>
<evidence type="ECO:0000313" key="1">
    <source>
        <dbReference type="EMBL" id="RCX18819.1"/>
    </source>
</evidence>
<protein>
    <submittedName>
        <fullName evidence="1">Uncharacterized protein</fullName>
    </submittedName>
</protein>
<dbReference type="EMBL" id="QPJT01000004">
    <property type="protein sequence ID" value="RCX18819.1"/>
    <property type="molecule type" value="Genomic_DNA"/>
</dbReference>
<dbReference type="RefSeq" id="WP_114296666.1">
    <property type="nucleotide sequence ID" value="NZ_QPJT01000004.1"/>
</dbReference>
<keyword evidence="2" id="KW-1185">Reference proteome</keyword>
<organism evidence="1 2">
    <name type="scientific">Anaerobacterium chartisolvens</name>
    <dbReference type="NCBI Taxonomy" id="1297424"/>
    <lineage>
        <taxon>Bacteria</taxon>
        <taxon>Bacillati</taxon>
        <taxon>Bacillota</taxon>
        <taxon>Clostridia</taxon>
        <taxon>Eubacteriales</taxon>
        <taxon>Oscillospiraceae</taxon>
        <taxon>Anaerobacterium</taxon>
    </lineage>
</organism>